<dbReference type="AlphaFoldDB" id="A0A7J7EIK2"/>
<feature type="compositionally biased region" description="Basic and acidic residues" evidence="1">
    <location>
        <begin position="12"/>
        <end position="24"/>
    </location>
</feature>
<sequence length="224" mass="23372">MPKENPINAPRADARLPVERRRTPPQEPDAGEGGGEGAWGDSRGKATRRSPRVLAPARPRKGERGARGARLRGPGSGRPPTAASLRASPRARAGGGARRPLRPARAHVTRAQEIGAAAARGGRLVQCPALTAGSPSPPPPGSLDGTFSSARLAAAASPPPRRPEEEEKTRLGRRRERGPRLPLPTSAVAPEVTPPAGSPLSPRAATSARLPPRWGSWTRSQAVS</sequence>
<proteinExistence type="predicted"/>
<keyword evidence="3" id="KW-1185">Reference proteome</keyword>
<feature type="compositionally biased region" description="Basic residues" evidence="1">
    <location>
        <begin position="99"/>
        <end position="108"/>
    </location>
</feature>
<feature type="region of interest" description="Disordered" evidence="1">
    <location>
        <begin position="1"/>
        <end position="224"/>
    </location>
</feature>
<comment type="caution">
    <text evidence="2">The sequence shown here is derived from an EMBL/GenBank/DDBJ whole genome shotgun (WGS) entry which is preliminary data.</text>
</comment>
<feature type="compositionally biased region" description="Basic and acidic residues" evidence="1">
    <location>
        <begin position="161"/>
        <end position="170"/>
    </location>
</feature>
<organism evidence="2 3">
    <name type="scientific">Diceros bicornis minor</name>
    <name type="common">South-central black rhinoceros</name>
    <dbReference type="NCBI Taxonomy" id="77932"/>
    <lineage>
        <taxon>Eukaryota</taxon>
        <taxon>Metazoa</taxon>
        <taxon>Chordata</taxon>
        <taxon>Craniata</taxon>
        <taxon>Vertebrata</taxon>
        <taxon>Euteleostomi</taxon>
        <taxon>Mammalia</taxon>
        <taxon>Eutheria</taxon>
        <taxon>Laurasiatheria</taxon>
        <taxon>Perissodactyla</taxon>
        <taxon>Rhinocerotidae</taxon>
        <taxon>Diceros</taxon>
    </lineage>
</organism>
<feature type="compositionally biased region" description="Low complexity" evidence="1">
    <location>
        <begin position="78"/>
        <end position="92"/>
    </location>
</feature>
<name>A0A7J7EIK2_DICBM</name>
<protein>
    <submittedName>
        <fullName evidence="2">Uncharacterized protein</fullName>
    </submittedName>
</protein>
<reference evidence="2 3" key="1">
    <citation type="journal article" date="2020" name="Mol. Biol. Evol.">
        <title>Interspecific Gene Flow and the Evolution of Specialization in Black and White Rhinoceros.</title>
        <authorList>
            <person name="Moodley Y."/>
            <person name="Westbury M.V."/>
            <person name="Russo I.M."/>
            <person name="Gopalakrishnan S."/>
            <person name="Rakotoarivelo A."/>
            <person name="Olsen R.A."/>
            <person name="Prost S."/>
            <person name="Tunstall T."/>
            <person name="Ryder O.A."/>
            <person name="Dalen L."/>
            <person name="Bruford M.W."/>
        </authorList>
    </citation>
    <scope>NUCLEOTIDE SEQUENCE [LARGE SCALE GENOMIC DNA]</scope>
    <source>
        <strain evidence="2">SBR-YM</strain>
        <tissue evidence="2">Skin</tissue>
    </source>
</reference>
<gene>
    <name evidence="2" type="ORF">HPG69_014785</name>
</gene>
<evidence type="ECO:0000313" key="2">
    <source>
        <dbReference type="EMBL" id="KAF5915464.1"/>
    </source>
</evidence>
<dbReference type="EMBL" id="JACDTQ010002862">
    <property type="protein sequence ID" value="KAF5915464.1"/>
    <property type="molecule type" value="Genomic_DNA"/>
</dbReference>
<dbReference type="Proteomes" id="UP000551758">
    <property type="component" value="Unassembled WGS sequence"/>
</dbReference>
<evidence type="ECO:0000313" key="3">
    <source>
        <dbReference type="Proteomes" id="UP000551758"/>
    </source>
</evidence>
<evidence type="ECO:0000256" key="1">
    <source>
        <dbReference type="SAM" id="MobiDB-lite"/>
    </source>
</evidence>
<accession>A0A7J7EIK2</accession>